<gene>
    <name evidence="1" type="ORF">DIABBA_LOCUS5971</name>
</gene>
<sequence length="114" mass="14251">MNNEKWSEIKKDIRTSSTKFLLPDKRKKKDWMTAEILDMMEERRIYKTKDTAKYRETHRQIRAEIRKTKEKWFSEICEEIEQCEKVYDYHNMHKKIKELTTKKKLQYFIERAVR</sequence>
<proteinExistence type="predicted"/>
<dbReference type="Proteomes" id="UP001153709">
    <property type="component" value="Chromosome 3"/>
</dbReference>
<protein>
    <submittedName>
        <fullName evidence="1">Uncharacterized protein</fullName>
    </submittedName>
</protein>
<dbReference type="OrthoDB" id="6782168at2759"/>
<reference evidence="1" key="1">
    <citation type="submission" date="2022-01" db="EMBL/GenBank/DDBJ databases">
        <authorList>
            <person name="King R."/>
        </authorList>
    </citation>
    <scope>NUCLEOTIDE SEQUENCE</scope>
</reference>
<dbReference type="EMBL" id="OU898278">
    <property type="protein sequence ID" value="CAG9832495.1"/>
    <property type="molecule type" value="Genomic_DNA"/>
</dbReference>
<evidence type="ECO:0000313" key="1">
    <source>
        <dbReference type="EMBL" id="CAG9832495.1"/>
    </source>
</evidence>
<accession>A0A9N9SUN7</accession>
<dbReference type="AlphaFoldDB" id="A0A9N9SUN7"/>
<evidence type="ECO:0000313" key="2">
    <source>
        <dbReference type="Proteomes" id="UP001153709"/>
    </source>
</evidence>
<keyword evidence="2" id="KW-1185">Reference proteome</keyword>
<organism evidence="1 2">
    <name type="scientific">Diabrotica balteata</name>
    <name type="common">Banded cucumber beetle</name>
    <dbReference type="NCBI Taxonomy" id="107213"/>
    <lineage>
        <taxon>Eukaryota</taxon>
        <taxon>Metazoa</taxon>
        <taxon>Ecdysozoa</taxon>
        <taxon>Arthropoda</taxon>
        <taxon>Hexapoda</taxon>
        <taxon>Insecta</taxon>
        <taxon>Pterygota</taxon>
        <taxon>Neoptera</taxon>
        <taxon>Endopterygota</taxon>
        <taxon>Coleoptera</taxon>
        <taxon>Polyphaga</taxon>
        <taxon>Cucujiformia</taxon>
        <taxon>Chrysomeloidea</taxon>
        <taxon>Chrysomelidae</taxon>
        <taxon>Galerucinae</taxon>
        <taxon>Diabroticina</taxon>
        <taxon>Diabroticites</taxon>
        <taxon>Diabrotica</taxon>
    </lineage>
</organism>
<name>A0A9N9SUN7_DIABA</name>